<dbReference type="Pfam" id="PF11823">
    <property type="entry name" value="Se_S_carrier"/>
    <property type="match status" value="1"/>
</dbReference>
<evidence type="ECO:0000259" key="8">
    <source>
        <dbReference type="PROSITE" id="PS51918"/>
    </source>
</evidence>
<keyword evidence="4" id="KW-0479">Metal-binding</keyword>
<dbReference type="InterPro" id="IPR021778">
    <property type="entry name" value="Se/S_carrier-like"/>
</dbReference>
<evidence type="ECO:0000256" key="5">
    <source>
        <dbReference type="ARBA" id="ARBA00023004"/>
    </source>
</evidence>
<dbReference type="InterPro" id="IPR006638">
    <property type="entry name" value="Elp3/MiaA/NifB-like_rSAM"/>
</dbReference>
<evidence type="ECO:0000313" key="10">
    <source>
        <dbReference type="Proteomes" id="UP000006178"/>
    </source>
</evidence>
<dbReference type="RefSeq" id="WP_014757483.1">
    <property type="nucleotide sequence ID" value="NC_017992.1"/>
</dbReference>
<dbReference type="BioCyc" id="TSAC1094508:GLMA-538-MONOMER"/>
<dbReference type="eggNOG" id="COG0502">
    <property type="taxonomic scope" value="Bacteria"/>
</dbReference>
<dbReference type="GO" id="GO:0044272">
    <property type="term" value="P:sulfur compound biosynthetic process"/>
    <property type="evidence" value="ECO:0007669"/>
    <property type="project" value="UniProtKB-ARBA"/>
</dbReference>
<comment type="cofactor">
    <cofactor evidence="7">
        <name>[2Fe-2S] cluster</name>
        <dbReference type="ChEBI" id="CHEBI:190135"/>
    </cofactor>
</comment>
<evidence type="ECO:0000256" key="2">
    <source>
        <dbReference type="ARBA" id="ARBA00022485"/>
    </source>
</evidence>
<dbReference type="SFLD" id="SFLDG01082">
    <property type="entry name" value="B12-binding_domain_containing"/>
    <property type="match status" value="1"/>
</dbReference>
<dbReference type="InterPro" id="IPR034422">
    <property type="entry name" value="HydE/PylB-like"/>
</dbReference>
<evidence type="ECO:0000256" key="1">
    <source>
        <dbReference type="ARBA" id="ARBA00001966"/>
    </source>
</evidence>
<dbReference type="Pfam" id="PF04055">
    <property type="entry name" value="Radical_SAM"/>
    <property type="match status" value="1"/>
</dbReference>
<comment type="cofactor">
    <cofactor evidence="1">
        <name>[4Fe-4S] cluster</name>
        <dbReference type="ChEBI" id="CHEBI:49883"/>
    </cofactor>
</comment>
<name>I3VSS1_THESW</name>
<dbReference type="EMBL" id="CP003184">
    <property type="protein sequence ID" value="AFK85566.1"/>
    <property type="molecule type" value="Genomic_DNA"/>
</dbReference>
<dbReference type="Pfam" id="PF06968">
    <property type="entry name" value="BATS"/>
    <property type="match status" value="1"/>
</dbReference>
<evidence type="ECO:0000256" key="3">
    <source>
        <dbReference type="ARBA" id="ARBA00022691"/>
    </source>
</evidence>
<keyword evidence="5" id="KW-0408">Iron</keyword>
<dbReference type="PROSITE" id="PS51918">
    <property type="entry name" value="RADICAL_SAM"/>
    <property type="match status" value="1"/>
</dbReference>
<dbReference type="GO" id="GO:0042364">
    <property type="term" value="P:water-soluble vitamin biosynthetic process"/>
    <property type="evidence" value="ECO:0007669"/>
    <property type="project" value="UniProtKB-ARBA"/>
</dbReference>
<feature type="domain" description="Radical SAM core" evidence="8">
    <location>
        <begin position="139"/>
        <end position="359"/>
    </location>
</feature>
<keyword evidence="10" id="KW-1185">Reference proteome</keyword>
<protein>
    <submittedName>
        <fullName evidence="9">Radical SAM domain protein</fullName>
    </submittedName>
</protein>
<dbReference type="PANTHER" id="PTHR43726:SF1">
    <property type="entry name" value="BIOTIN SYNTHASE"/>
    <property type="match status" value="1"/>
</dbReference>
<gene>
    <name evidence="9" type="ordered locus">Tsac_0540</name>
</gene>
<dbReference type="InterPro" id="IPR024021">
    <property type="entry name" value="FeFe-hyd_HydE_rSAM"/>
</dbReference>
<evidence type="ECO:0000256" key="6">
    <source>
        <dbReference type="ARBA" id="ARBA00023014"/>
    </source>
</evidence>
<dbReference type="InterPro" id="IPR058240">
    <property type="entry name" value="rSAM_sf"/>
</dbReference>
<dbReference type="GO" id="GO:0046872">
    <property type="term" value="F:metal ion binding"/>
    <property type="evidence" value="ECO:0007669"/>
    <property type="project" value="UniProtKB-KW"/>
</dbReference>
<dbReference type="NCBIfam" id="TIGR03956">
    <property type="entry name" value="rSAM_HydE"/>
    <property type="match status" value="1"/>
</dbReference>
<dbReference type="SFLD" id="SFLDG01280">
    <property type="entry name" value="HydE/PylB-like"/>
    <property type="match status" value="1"/>
</dbReference>
<dbReference type="PATRIC" id="fig|1094508.3.peg.544"/>
<accession>I3VSS1</accession>
<dbReference type="InterPro" id="IPR007197">
    <property type="entry name" value="rSAM"/>
</dbReference>
<dbReference type="Proteomes" id="UP000006178">
    <property type="component" value="Chromosome"/>
</dbReference>
<dbReference type="SMART" id="SM00729">
    <property type="entry name" value="Elp3"/>
    <property type="match status" value="1"/>
</dbReference>
<evidence type="ECO:0000256" key="7">
    <source>
        <dbReference type="ARBA" id="ARBA00034078"/>
    </source>
</evidence>
<dbReference type="Gene3D" id="3.20.20.70">
    <property type="entry name" value="Aldolase class I"/>
    <property type="match status" value="1"/>
</dbReference>
<dbReference type="InterPro" id="IPR010722">
    <property type="entry name" value="BATS_dom"/>
</dbReference>
<keyword evidence="6" id="KW-0411">Iron-sulfur</keyword>
<evidence type="ECO:0000313" key="9">
    <source>
        <dbReference type="EMBL" id="AFK85566.1"/>
    </source>
</evidence>
<evidence type="ECO:0000256" key="4">
    <source>
        <dbReference type="ARBA" id="ARBA00022723"/>
    </source>
</evidence>
<keyword evidence="3" id="KW-0949">S-adenosyl-L-methionine</keyword>
<dbReference type="SUPFAM" id="SSF102114">
    <property type="entry name" value="Radical SAM enzymes"/>
    <property type="match status" value="1"/>
</dbReference>
<dbReference type="CDD" id="cd01335">
    <property type="entry name" value="Radical_SAM"/>
    <property type="match status" value="1"/>
</dbReference>
<proteinExistence type="predicted"/>
<dbReference type="GO" id="GO:0016740">
    <property type="term" value="F:transferase activity"/>
    <property type="evidence" value="ECO:0007669"/>
    <property type="project" value="TreeGrafter"/>
</dbReference>
<organism evidence="9 10">
    <name type="scientific">Thermoanaerobacterium saccharolyticum (strain DSM 8691 / JW/SL-YS485)</name>
    <dbReference type="NCBI Taxonomy" id="1094508"/>
    <lineage>
        <taxon>Bacteria</taxon>
        <taxon>Bacillati</taxon>
        <taxon>Bacillota</taxon>
        <taxon>Clostridia</taxon>
        <taxon>Thermoanaerobacterales</taxon>
        <taxon>Thermoanaerobacteraceae</taxon>
        <taxon>Thermoanaerobacterium</taxon>
    </lineage>
</organism>
<dbReference type="SMART" id="SM00876">
    <property type="entry name" value="BATS"/>
    <property type="match status" value="1"/>
</dbReference>
<dbReference type="SFLD" id="SFLDG01060">
    <property type="entry name" value="BATS_domain_containing"/>
    <property type="match status" value="1"/>
</dbReference>
<dbReference type="AlphaFoldDB" id="I3VSS1"/>
<sequence>MEYCIIICNSTQHMLNADKILKENNIKTELIPAPAEYGSVCSTAIKIDAYNVDVAEKLLKNNSVSVKGIYPYKIRKLDGLVERINRRLSGDIKAVLEKVEKGIDLTEDDIVLLLSAEGDENLSSIYKAADEMRKAVVGDVVDIRAAIEFSNICRKNCLYCGLRRDNSTVDRYRMDADEIVETAKELKRMGIKTVILQSGEDPWYTEDKIIEIIRKIKKETNMRITLSIGERTEEEYKHFREAGANNFLLKIETTNREVFKNIHPDDDFDYRVKCSQWLRENGYINGNGNIIGLPGQTARDIARDILFFKDMGIHMVGIGPFVPAVGTPLETYPHGSVEMTLKTVAATRLVLKNVFIPATTALATVDKEAQVKALMAGANTIMLISTPSKYRSRYRIYSNKNMVDLKTAYKAIVKAGRKLPPYINKDYIKDIV</sequence>
<dbReference type="SFLD" id="SFLDS00029">
    <property type="entry name" value="Radical_SAM"/>
    <property type="match status" value="1"/>
</dbReference>
<dbReference type="GO" id="GO:0051539">
    <property type="term" value="F:4 iron, 4 sulfur cluster binding"/>
    <property type="evidence" value="ECO:0007669"/>
    <property type="project" value="UniProtKB-KW"/>
</dbReference>
<reference evidence="9 10" key="1">
    <citation type="journal article" date="2014" name="Appl. Environ. Microbiol.">
        <title>Profile of Secreted Hydrolases, Associated Proteins, and SlpA in Thermoanaerobacterium saccharolyticum during the Degradation of Hemicellulose.</title>
        <authorList>
            <person name="Currie D.H."/>
            <person name="Guss A.M."/>
            <person name="Herring C.D."/>
            <person name="Giannone R.J."/>
            <person name="Johnson C.M."/>
            <person name="Lankford P.K."/>
            <person name="Brown S.D."/>
            <person name="Hettich R.L."/>
            <person name="Lynd L.R."/>
        </authorList>
    </citation>
    <scope>NUCLEOTIDE SEQUENCE [LARGE SCALE GENOMIC DNA]</scope>
    <source>
        <strain evidence="10">DSM 8691 / JW/SL-YS485</strain>
    </source>
</reference>
<keyword evidence="2" id="KW-0004">4Fe-4S</keyword>
<dbReference type="InterPro" id="IPR013785">
    <property type="entry name" value="Aldolase_TIM"/>
</dbReference>
<dbReference type="PANTHER" id="PTHR43726">
    <property type="entry name" value="3-METHYLORNITHINE SYNTHASE"/>
    <property type="match status" value="1"/>
</dbReference>
<dbReference type="KEGG" id="tsh:Tsac_0540"/>
<dbReference type="STRING" id="1094508.Tsac_0540"/>